<organism evidence="8 9">
    <name type="scientific">Morella rubra</name>
    <name type="common">Chinese bayberry</name>
    <dbReference type="NCBI Taxonomy" id="262757"/>
    <lineage>
        <taxon>Eukaryota</taxon>
        <taxon>Viridiplantae</taxon>
        <taxon>Streptophyta</taxon>
        <taxon>Embryophyta</taxon>
        <taxon>Tracheophyta</taxon>
        <taxon>Spermatophyta</taxon>
        <taxon>Magnoliopsida</taxon>
        <taxon>eudicotyledons</taxon>
        <taxon>Gunneridae</taxon>
        <taxon>Pentapetalae</taxon>
        <taxon>rosids</taxon>
        <taxon>fabids</taxon>
        <taxon>Fagales</taxon>
        <taxon>Myricaceae</taxon>
        <taxon>Morella</taxon>
    </lineage>
</organism>
<dbReference type="OrthoDB" id="678343at2759"/>
<protein>
    <submittedName>
        <fullName evidence="8">Uncharacterized protein</fullName>
    </submittedName>
</protein>
<evidence type="ECO:0000256" key="1">
    <source>
        <dbReference type="ARBA" id="ARBA00004127"/>
    </source>
</evidence>
<keyword evidence="3" id="KW-0732">Signal</keyword>
<gene>
    <name evidence="8" type="ORF">CJ030_MR7G025999</name>
</gene>
<evidence type="ECO:0000256" key="3">
    <source>
        <dbReference type="ARBA" id="ARBA00022729"/>
    </source>
</evidence>
<dbReference type="AlphaFoldDB" id="A0A6A1UZJ0"/>
<reference evidence="8 9" key="1">
    <citation type="journal article" date="2019" name="Plant Biotechnol. J.">
        <title>The red bayberry genome and genetic basis of sex determination.</title>
        <authorList>
            <person name="Jia H.M."/>
            <person name="Jia H.J."/>
            <person name="Cai Q.L."/>
            <person name="Wang Y."/>
            <person name="Zhao H.B."/>
            <person name="Yang W.F."/>
            <person name="Wang G.Y."/>
            <person name="Li Y.H."/>
            <person name="Zhan D.L."/>
            <person name="Shen Y.T."/>
            <person name="Niu Q.F."/>
            <person name="Chang L."/>
            <person name="Qiu J."/>
            <person name="Zhao L."/>
            <person name="Xie H.B."/>
            <person name="Fu W.Y."/>
            <person name="Jin J."/>
            <person name="Li X.W."/>
            <person name="Jiao Y."/>
            <person name="Zhou C.C."/>
            <person name="Tu T."/>
            <person name="Chai C.Y."/>
            <person name="Gao J.L."/>
            <person name="Fan L.J."/>
            <person name="van de Weg E."/>
            <person name="Wang J.Y."/>
            <person name="Gao Z.S."/>
        </authorList>
    </citation>
    <scope>NUCLEOTIDE SEQUENCE [LARGE SCALE GENOMIC DNA]</scope>
    <source>
        <tissue evidence="8">Leaves</tissue>
    </source>
</reference>
<comment type="subcellular location">
    <subcellularLocation>
        <location evidence="1">Endomembrane system</location>
        <topology evidence="1">Multi-pass membrane protein</topology>
    </subcellularLocation>
</comment>
<name>A0A6A1UZJ0_9ROSI</name>
<feature type="transmembrane region" description="Helical" evidence="7">
    <location>
        <begin position="88"/>
        <end position="110"/>
    </location>
</feature>
<dbReference type="Proteomes" id="UP000516437">
    <property type="component" value="Chromosome 7"/>
</dbReference>
<dbReference type="PANTHER" id="PTHR31769">
    <property type="entry name" value="OS07G0462200 PROTEIN-RELATED"/>
    <property type="match status" value="1"/>
</dbReference>
<keyword evidence="4 7" id="KW-1133">Transmembrane helix</keyword>
<proteinExistence type="inferred from homology"/>
<comment type="similarity">
    <text evidence="6">Belongs to the DESIGUAL family.</text>
</comment>
<keyword evidence="2 7" id="KW-0812">Transmembrane</keyword>
<evidence type="ECO:0000256" key="5">
    <source>
        <dbReference type="ARBA" id="ARBA00023136"/>
    </source>
</evidence>
<evidence type="ECO:0000256" key="7">
    <source>
        <dbReference type="SAM" id="Phobius"/>
    </source>
</evidence>
<evidence type="ECO:0000313" key="8">
    <source>
        <dbReference type="EMBL" id="KAB1205506.1"/>
    </source>
</evidence>
<feature type="transmembrane region" description="Helical" evidence="7">
    <location>
        <begin position="130"/>
        <end position="152"/>
    </location>
</feature>
<keyword evidence="9" id="KW-1185">Reference proteome</keyword>
<comment type="caution">
    <text evidence="8">The sequence shown here is derived from an EMBL/GenBank/DDBJ whole genome shotgun (WGS) entry which is preliminary data.</text>
</comment>
<evidence type="ECO:0000256" key="4">
    <source>
        <dbReference type="ARBA" id="ARBA00022989"/>
    </source>
</evidence>
<dbReference type="EMBL" id="RXIC02000025">
    <property type="protein sequence ID" value="KAB1205506.1"/>
    <property type="molecule type" value="Genomic_DNA"/>
</dbReference>
<dbReference type="InterPro" id="IPR009606">
    <property type="entry name" value="DEAL/Modifying_wall_lignin1/2"/>
</dbReference>
<evidence type="ECO:0000256" key="2">
    <source>
        <dbReference type="ARBA" id="ARBA00022692"/>
    </source>
</evidence>
<keyword evidence="5 7" id="KW-0472">Membrane</keyword>
<accession>A0A6A1UZJ0</accession>
<sequence>METKVVAIPLVVAFFGIISAAAGFAAEATRIKACQVDIYGFEYACPQSPATILGVTAALALKIATIIIFVSTGCMCCRRSDSPNSTKVPAVIFCAFCWITFVVASILLLAGAAINQIHGRTVCYVVKPGVFVGGAVLSLASVTLGIISYFILISAERSNLSSHKGETAMGQPQFPQVI</sequence>
<dbReference type="InterPro" id="IPR052222">
    <property type="entry name" value="DESIGUAL"/>
</dbReference>
<feature type="transmembrane region" description="Helical" evidence="7">
    <location>
        <begin position="49"/>
        <end position="76"/>
    </location>
</feature>
<evidence type="ECO:0000256" key="6">
    <source>
        <dbReference type="ARBA" id="ARBA00029467"/>
    </source>
</evidence>
<dbReference type="GO" id="GO:0012505">
    <property type="term" value="C:endomembrane system"/>
    <property type="evidence" value="ECO:0007669"/>
    <property type="project" value="UniProtKB-SubCell"/>
</dbReference>
<evidence type="ECO:0000313" key="9">
    <source>
        <dbReference type="Proteomes" id="UP000516437"/>
    </source>
</evidence>
<dbReference type="Pfam" id="PF06749">
    <property type="entry name" value="DUF1218"/>
    <property type="match status" value="1"/>
</dbReference>